<feature type="region of interest" description="Disordered" evidence="1">
    <location>
        <begin position="1"/>
        <end position="32"/>
    </location>
</feature>
<sequence length="78" mass="8748">MTDADDRRDPLRAAFDDYQPPPKELPNPRPAADVERLAGQTVDVTHYSVDADGITRHHERVTVTRPITAESKGPQNDR</sequence>
<dbReference type="Proteomes" id="UP000287177">
    <property type="component" value="Unassembled WGS sequence"/>
</dbReference>
<dbReference type="EMBL" id="ATDN01000001">
    <property type="protein sequence ID" value="RWA24048.1"/>
    <property type="molecule type" value="Genomic_DNA"/>
</dbReference>
<keyword evidence="3" id="KW-1185">Reference proteome</keyword>
<evidence type="ECO:0000313" key="3">
    <source>
        <dbReference type="Proteomes" id="UP000287177"/>
    </source>
</evidence>
<comment type="caution">
    <text evidence="2">The sequence shown here is derived from an EMBL/GenBank/DDBJ whole genome shotgun (WGS) entry which is preliminary data.</text>
</comment>
<dbReference type="AlphaFoldDB" id="A0A439E0U8"/>
<dbReference type="RefSeq" id="WP_128106963.1">
    <property type="nucleotide sequence ID" value="NZ_ATDN01000001.1"/>
</dbReference>
<feature type="compositionally biased region" description="Pro residues" evidence="1">
    <location>
        <begin position="19"/>
        <end position="29"/>
    </location>
</feature>
<proteinExistence type="predicted"/>
<evidence type="ECO:0000313" key="2">
    <source>
        <dbReference type="EMBL" id="RWA24048.1"/>
    </source>
</evidence>
<accession>A0A439E0U8</accession>
<reference evidence="2 3" key="1">
    <citation type="submission" date="2013-06" db="EMBL/GenBank/DDBJ databases">
        <title>The draft sequence of the Mycobacterium elephantis genome.</title>
        <authorList>
            <person name="Pettersson F.B."/>
            <person name="Das S."/>
            <person name="Dasgupta S."/>
            <person name="Bhattacharya A."/>
            <person name="Kirsebom L.A."/>
        </authorList>
    </citation>
    <scope>NUCLEOTIDE SEQUENCE [LARGE SCALE GENOMIC DNA]</scope>
    <source>
        <strain evidence="2 3">DSM 44368</strain>
    </source>
</reference>
<name>A0A439E0U8_9MYCO</name>
<feature type="region of interest" description="Disordered" evidence="1">
    <location>
        <begin position="53"/>
        <end position="78"/>
    </location>
</feature>
<feature type="compositionally biased region" description="Basic and acidic residues" evidence="1">
    <location>
        <begin position="53"/>
        <end position="62"/>
    </location>
</feature>
<gene>
    <name evidence="2" type="ORF">MELE44368_02215</name>
</gene>
<evidence type="ECO:0000256" key="1">
    <source>
        <dbReference type="SAM" id="MobiDB-lite"/>
    </source>
</evidence>
<protein>
    <submittedName>
        <fullName evidence="2">Uncharacterized protein</fullName>
    </submittedName>
</protein>
<feature type="compositionally biased region" description="Basic and acidic residues" evidence="1">
    <location>
        <begin position="1"/>
        <end position="15"/>
    </location>
</feature>
<organism evidence="2 3">
    <name type="scientific">Mycolicibacterium elephantis DSM 44368</name>
    <dbReference type="NCBI Taxonomy" id="1335622"/>
    <lineage>
        <taxon>Bacteria</taxon>
        <taxon>Bacillati</taxon>
        <taxon>Actinomycetota</taxon>
        <taxon>Actinomycetes</taxon>
        <taxon>Mycobacteriales</taxon>
        <taxon>Mycobacteriaceae</taxon>
        <taxon>Mycolicibacterium</taxon>
    </lineage>
</organism>